<evidence type="ECO:0000313" key="2">
    <source>
        <dbReference type="EMBL" id="KAG6784876.1"/>
    </source>
</evidence>
<reference evidence="2" key="1">
    <citation type="journal article" date="2020" name="bioRxiv">
        <title>Hybrid origin of Populus tomentosa Carr. identified through genome sequencing and phylogenomic analysis.</title>
        <authorList>
            <person name="An X."/>
            <person name="Gao K."/>
            <person name="Chen Z."/>
            <person name="Li J."/>
            <person name="Yang X."/>
            <person name="Yang X."/>
            <person name="Zhou J."/>
            <person name="Guo T."/>
            <person name="Zhao T."/>
            <person name="Huang S."/>
            <person name="Miao D."/>
            <person name="Khan W.U."/>
            <person name="Rao P."/>
            <person name="Ye M."/>
            <person name="Lei B."/>
            <person name="Liao W."/>
            <person name="Wang J."/>
            <person name="Ji L."/>
            <person name="Li Y."/>
            <person name="Guo B."/>
            <person name="Mustafa N.S."/>
            <person name="Li S."/>
            <person name="Yun Q."/>
            <person name="Keller S.R."/>
            <person name="Mao J."/>
            <person name="Zhang R."/>
            <person name="Strauss S.H."/>
        </authorList>
    </citation>
    <scope>NUCLEOTIDE SEQUENCE</scope>
    <source>
        <strain evidence="2">GM15</strain>
        <tissue evidence="2">Leaf</tissue>
    </source>
</reference>
<keyword evidence="3" id="KW-1185">Reference proteome</keyword>
<dbReference type="AlphaFoldDB" id="A0A8X8AAB7"/>
<feature type="region of interest" description="Disordered" evidence="1">
    <location>
        <begin position="84"/>
        <end position="104"/>
    </location>
</feature>
<dbReference type="EMBL" id="JAAWWB010000004">
    <property type="protein sequence ID" value="KAG6784876.1"/>
    <property type="molecule type" value="Genomic_DNA"/>
</dbReference>
<evidence type="ECO:0000256" key="1">
    <source>
        <dbReference type="SAM" id="MobiDB-lite"/>
    </source>
</evidence>
<feature type="compositionally biased region" description="Basic and acidic residues" evidence="1">
    <location>
        <begin position="30"/>
        <end position="44"/>
    </location>
</feature>
<name>A0A8X8AAB7_POPTO</name>
<sequence length="104" mass="11926">MWSAGVEALRRSISGRITVISTVPDSWSTEGEKRPKKKTGEIKDNAPPQPRKPGYLCSVSEGQAWRYFDVIGWLWCLVSRRKAQARRTSKEDNKQQVIRRLNPV</sequence>
<accession>A0A8X8AAB7</accession>
<comment type="caution">
    <text evidence="2">The sequence shown here is derived from an EMBL/GenBank/DDBJ whole genome shotgun (WGS) entry which is preliminary data.</text>
</comment>
<evidence type="ECO:0000313" key="3">
    <source>
        <dbReference type="Proteomes" id="UP000886885"/>
    </source>
</evidence>
<dbReference type="Proteomes" id="UP000886885">
    <property type="component" value="Chromosome 2D"/>
</dbReference>
<gene>
    <name evidence="2" type="ORF">POTOM_010587</name>
</gene>
<proteinExistence type="predicted"/>
<protein>
    <submittedName>
        <fullName evidence="2">Uncharacterized protein</fullName>
    </submittedName>
</protein>
<feature type="region of interest" description="Disordered" evidence="1">
    <location>
        <begin position="24"/>
        <end position="54"/>
    </location>
</feature>
<organism evidence="2 3">
    <name type="scientific">Populus tomentosa</name>
    <name type="common">Chinese white poplar</name>
    <dbReference type="NCBI Taxonomy" id="118781"/>
    <lineage>
        <taxon>Eukaryota</taxon>
        <taxon>Viridiplantae</taxon>
        <taxon>Streptophyta</taxon>
        <taxon>Embryophyta</taxon>
        <taxon>Tracheophyta</taxon>
        <taxon>Spermatophyta</taxon>
        <taxon>Magnoliopsida</taxon>
        <taxon>eudicotyledons</taxon>
        <taxon>Gunneridae</taxon>
        <taxon>Pentapetalae</taxon>
        <taxon>rosids</taxon>
        <taxon>fabids</taxon>
        <taxon>Malpighiales</taxon>
        <taxon>Salicaceae</taxon>
        <taxon>Saliceae</taxon>
        <taxon>Populus</taxon>
    </lineage>
</organism>